<evidence type="ECO:0000313" key="2">
    <source>
        <dbReference type="EMBL" id="QIS24559.1"/>
    </source>
</evidence>
<dbReference type="Proteomes" id="UP000500953">
    <property type="component" value="Chromosome"/>
</dbReference>
<dbReference type="Pfam" id="PF13374">
    <property type="entry name" value="TPR_10"/>
    <property type="match status" value="2"/>
</dbReference>
<evidence type="ECO:0000313" key="3">
    <source>
        <dbReference type="Proteomes" id="UP000500953"/>
    </source>
</evidence>
<name>A0A6G9ZFZ1_9NOCA</name>
<dbReference type="EMBL" id="CP046173">
    <property type="protein sequence ID" value="QIS24559.1"/>
    <property type="molecule type" value="Genomic_DNA"/>
</dbReference>
<dbReference type="InterPro" id="IPR024983">
    <property type="entry name" value="CHAT_dom"/>
</dbReference>
<dbReference type="InterPro" id="IPR011990">
    <property type="entry name" value="TPR-like_helical_dom_sf"/>
</dbReference>
<sequence>MQRRLNAFQQSGVVDAVLNDSALAEASALLQAAQPTDPEHPTPEDNWRLPAAYHAVGWLHFLRFIALPDNDLSELARAIVVLAPLAEHVEAIPEPLRGVLGASAEVDQQATLANHLLEHAQATTDQAPIYAGIVLLAAALTVAPPDDPNRAHYLSDLSIGYHLRFERSGVAADLDQAIELGEQALLATPDDHSDRARRLSNLGNTYRARFERGGVAADVDRAVELGEQALVATPDDHPNRAMYLSNLGNAYRARFRHGGVEADLDRAVEVGEQALLTTPDDHPNRAMYLSNLGLAYEVRFRRDGVEADLDRAVEVGEQALLTTPDDHPNRAMYLTNLGLAYEARFERGGVAADLDRAIEVGEQALLTTPDDHPGQAAMLSNLGNAYLARFERRGVAADLDRAVEVGEQALLTTPDDHPDRAMYLSNLGNAYRVRFERRGVAADLDRAVEVGEQALVATPDDDYKRARYLSPLGGAYLLLAKRDGAAPLDRAVDLGEQALVAIPDDDPHRGPYLSGLSSTYRVRFEHDGVAADLDRAIDLGEQALVATPDDHPDQALHLSNLSGMYRIASDAGGRVVDQTTLHRLARQVAAVVTASPADQVRAKGGIGSLAHAAGEHSLAVELLDAAVALVPSAVPRESEWADQERRLGAYRGLVEEAIAAHCAIKDPAGAVEVAELGRGVMLAAQLDSRTELTDLDRTHPDLAARLRQVRELLNTPHNTGIATPGEPSIEISRSIADRKRWWSEHDELLAEIRQQPGSVRFLLPPRLPDLQPALTGGTVVVVNAGRCRCDAIIITDHNAPILVQLPDLTRSDVDSHARELLTASYGGSVVGILRRQRVVPVVLGWLWDAIVEPILRDGPPLRAAERDTLPRVWWLPTGPLALFPLHAAGHLGQPGALDAMVSSYTPTLRTLVHACTRPPAASRHQLTVALHHTRGLPDLPGTVAEAKALHNRHPDLPFLLDDTATTDRVLAALPVASWVHFACHADVDFTAPSRGGLRLHDATLSLTEVGRLRLTHAELAYLSACSTAHPGIQHADESLHPASAFQLAGFRHVIGSLWPISDPLAAAAATTFYEHLPPEPSASHAAVALHRTICGLRAQHLDRPDLWAALIHSGP</sequence>
<dbReference type="InterPro" id="IPR019734">
    <property type="entry name" value="TPR_rpt"/>
</dbReference>
<dbReference type="PANTHER" id="PTHR19959">
    <property type="entry name" value="KINESIN LIGHT CHAIN"/>
    <property type="match status" value="1"/>
</dbReference>
<dbReference type="Pfam" id="PF12770">
    <property type="entry name" value="CHAT"/>
    <property type="match status" value="1"/>
</dbReference>
<dbReference type="PANTHER" id="PTHR19959:SF119">
    <property type="entry name" value="FUNGAL LIPASE-LIKE DOMAIN-CONTAINING PROTEIN"/>
    <property type="match status" value="1"/>
</dbReference>
<dbReference type="SMART" id="SM00028">
    <property type="entry name" value="TPR"/>
    <property type="match status" value="7"/>
</dbReference>
<dbReference type="Gene3D" id="1.25.40.10">
    <property type="entry name" value="Tetratricopeptide repeat domain"/>
    <property type="match status" value="3"/>
</dbReference>
<organism evidence="2 3">
    <name type="scientific">Nocardia terpenica</name>
    <dbReference type="NCBI Taxonomy" id="455432"/>
    <lineage>
        <taxon>Bacteria</taxon>
        <taxon>Bacillati</taxon>
        <taxon>Actinomycetota</taxon>
        <taxon>Actinomycetes</taxon>
        <taxon>Mycobacteriales</taxon>
        <taxon>Nocardiaceae</taxon>
        <taxon>Nocardia</taxon>
    </lineage>
</organism>
<dbReference type="AlphaFoldDB" id="A0A6G9ZFZ1"/>
<proteinExistence type="predicted"/>
<protein>
    <submittedName>
        <fullName evidence="2">CHAT domain-containing protein</fullName>
    </submittedName>
</protein>
<evidence type="ECO:0000259" key="1">
    <source>
        <dbReference type="Pfam" id="PF12770"/>
    </source>
</evidence>
<gene>
    <name evidence="2" type="ORF">F6W96_31320</name>
</gene>
<dbReference type="SUPFAM" id="SSF48452">
    <property type="entry name" value="TPR-like"/>
    <property type="match status" value="2"/>
</dbReference>
<reference evidence="2 3" key="1">
    <citation type="journal article" date="2019" name="ACS Chem. Biol.">
        <title>Identification and Mobilization of a Cryptic Antibiotic Biosynthesis Gene Locus from a Human-Pathogenic Nocardia Isolate.</title>
        <authorList>
            <person name="Herisse M."/>
            <person name="Ishida K."/>
            <person name="Porter J.L."/>
            <person name="Howden B."/>
            <person name="Hertweck C."/>
            <person name="Stinear T.P."/>
            <person name="Pidot S.J."/>
        </authorList>
    </citation>
    <scope>NUCLEOTIDE SEQUENCE [LARGE SCALE GENOMIC DNA]</scope>
    <source>
        <strain evidence="2 3">AUSMDU00012715</strain>
    </source>
</reference>
<feature type="domain" description="CHAT" evidence="1">
    <location>
        <begin position="843"/>
        <end position="1114"/>
    </location>
</feature>
<accession>A0A6G9ZFZ1</accession>